<dbReference type="NCBIfam" id="NF004886">
    <property type="entry name" value="PRK06247.1"/>
    <property type="match status" value="1"/>
</dbReference>
<dbReference type="GO" id="GO:0004743">
    <property type="term" value="F:pyruvate kinase activity"/>
    <property type="evidence" value="ECO:0007669"/>
    <property type="project" value="UniProtKB-UniRule"/>
</dbReference>
<dbReference type="PANTHER" id="PTHR11817">
    <property type="entry name" value="PYRUVATE KINASE"/>
    <property type="match status" value="1"/>
</dbReference>
<protein>
    <recommendedName>
        <fullName evidence="4 13">Pyruvate kinase</fullName>
        <ecNumber evidence="4 13">2.7.1.40</ecNumber>
    </recommendedName>
</protein>
<evidence type="ECO:0000256" key="10">
    <source>
        <dbReference type="ARBA" id="ARBA00022842"/>
    </source>
</evidence>
<evidence type="ECO:0000256" key="5">
    <source>
        <dbReference type="ARBA" id="ARBA00022679"/>
    </source>
</evidence>
<dbReference type="Gene3D" id="2.40.33.10">
    <property type="entry name" value="PK beta-barrel domain-like"/>
    <property type="match status" value="1"/>
</dbReference>
<dbReference type="Gene3D" id="3.40.1380.20">
    <property type="entry name" value="Pyruvate kinase, C-terminal domain"/>
    <property type="match status" value="1"/>
</dbReference>
<evidence type="ECO:0000313" key="18">
    <source>
        <dbReference type="Proteomes" id="UP000256900"/>
    </source>
</evidence>
<keyword evidence="6" id="KW-0479">Metal-binding</keyword>
<evidence type="ECO:0000256" key="4">
    <source>
        <dbReference type="ARBA" id="ARBA00012142"/>
    </source>
</evidence>
<evidence type="ECO:0000256" key="9">
    <source>
        <dbReference type="ARBA" id="ARBA00022840"/>
    </source>
</evidence>
<evidence type="ECO:0000313" key="17">
    <source>
        <dbReference type="EMBL" id="REF87566.1"/>
    </source>
</evidence>
<keyword evidence="8 14" id="KW-0418">Kinase</keyword>
<dbReference type="InterPro" id="IPR015813">
    <property type="entry name" value="Pyrv/PenolPyrv_kinase-like_dom"/>
</dbReference>
<dbReference type="UniPathway" id="UPA00109">
    <property type="reaction ID" value="UER00188"/>
</dbReference>
<comment type="cofactor">
    <cofactor evidence="1">
        <name>K(+)</name>
        <dbReference type="ChEBI" id="CHEBI:29103"/>
    </cofactor>
</comment>
<dbReference type="InterPro" id="IPR036918">
    <property type="entry name" value="Pyrv_Knase_C_sf"/>
</dbReference>
<evidence type="ECO:0000256" key="13">
    <source>
        <dbReference type="NCBIfam" id="TIGR01064"/>
    </source>
</evidence>
<dbReference type="NCBIfam" id="NF004978">
    <property type="entry name" value="PRK06354.1"/>
    <property type="match status" value="1"/>
</dbReference>
<keyword evidence="10 14" id="KW-0460">Magnesium</keyword>
<comment type="pathway">
    <text evidence="2 14">Carbohydrate degradation; glycolysis; pyruvate from D-glyceraldehyde 3-phosphate: step 5/5.</text>
</comment>
<comment type="caution">
    <text evidence="17">The sequence shown here is derived from an EMBL/GenBank/DDBJ whole genome shotgun (WGS) entry which is preliminary data.</text>
</comment>
<evidence type="ECO:0000256" key="12">
    <source>
        <dbReference type="ARBA" id="ARBA00023317"/>
    </source>
</evidence>
<sequence>MRRLRRSKIVATLGPATAQRAVIADLFRAGADVFRINMSHASHDDMRERVQIIRSLEPEFGRPIAILLDLQGPKLRVGLFKDGAVELKRGDSFIFDSDTTPGDATRVNLPHPEILLALQPGHVVLIDDGKVRLHISEASPERAVALVDIGGRVSNRKGVSLPDTEIPVASMTPKDRDDLEAGLEAGVDWIAVSFVQKAEDVADVKKVAGDRALVLAKIEKPQAISRLDEIMEVADAFMVARGDLGVEMPLEKVPGLQKRINRMARRLGKPVIVATQMLESMISLPVPTRAEVSDVAAALFEGADAVMLSAESASGRYPVEAVATMNKIAEEVERDSFYRQIINAQRPKPEATVPDAIATAARDVAETLDLKAIVAWTSSGSTAFRIARERPEPPVLALTPNRDTARRLALVWGVHAVVTEDAQDVDDMAARACVIAASEGFAVPGERIIIVAGVPFGSPGATNMVRIAYIEK</sequence>
<dbReference type="EC" id="2.7.1.40" evidence="4 13"/>
<dbReference type="Gene3D" id="3.20.20.60">
    <property type="entry name" value="Phosphoenolpyruvate-binding domains"/>
    <property type="match status" value="1"/>
</dbReference>
<dbReference type="SUPFAM" id="SSF51621">
    <property type="entry name" value="Phosphoenolpyruvate/pyruvate domain"/>
    <property type="match status" value="1"/>
</dbReference>
<dbReference type="GO" id="GO:0030955">
    <property type="term" value="F:potassium ion binding"/>
    <property type="evidence" value="ECO:0007669"/>
    <property type="project" value="UniProtKB-UniRule"/>
</dbReference>
<dbReference type="AlphaFoldDB" id="A0A3D9Z8F5"/>
<comment type="catalytic activity">
    <reaction evidence="14">
        <text>pyruvate + ATP = phosphoenolpyruvate + ADP + H(+)</text>
        <dbReference type="Rhea" id="RHEA:18157"/>
        <dbReference type="ChEBI" id="CHEBI:15361"/>
        <dbReference type="ChEBI" id="CHEBI:15378"/>
        <dbReference type="ChEBI" id="CHEBI:30616"/>
        <dbReference type="ChEBI" id="CHEBI:58702"/>
        <dbReference type="ChEBI" id="CHEBI:456216"/>
        <dbReference type="EC" id="2.7.1.40"/>
    </reaction>
</comment>
<dbReference type="NCBIfam" id="TIGR01064">
    <property type="entry name" value="pyruv_kin"/>
    <property type="match status" value="1"/>
</dbReference>
<evidence type="ECO:0000256" key="1">
    <source>
        <dbReference type="ARBA" id="ARBA00001958"/>
    </source>
</evidence>
<dbReference type="InterPro" id="IPR001697">
    <property type="entry name" value="Pyr_Knase"/>
</dbReference>
<dbReference type="InterPro" id="IPR015806">
    <property type="entry name" value="Pyrv_Knase_insert_dom_sf"/>
</dbReference>
<keyword evidence="7" id="KW-0547">Nucleotide-binding</keyword>
<feature type="domain" description="Pyruvate kinase barrel" evidence="15">
    <location>
        <begin position="5"/>
        <end position="322"/>
    </location>
</feature>
<dbReference type="GO" id="GO:0000287">
    <property type="term" value="F:magnesium ion binding"/>
    <property type="evidence" value="ECO:0007669"/>
    <property type="project" value="UniProtKB-UniRule"/>
</dbReference>
<proteinExistence type="inferred from homology"/>
<dbReference type="FunFam" id="2.40.33.10:FF:000001">
    <property type="entry name" value="Pyruvate kinase"/>
    <property type="match status" value="1"/>
</dbReference>
<reference evidence="17 18" key="1">
    <citation type="submission" date="2018-08" db="EMBL/GenBank/DDBJ databases">
        <title>Genomic Encyclopedia of Type Strains, Phase IV (KMG-IV): sequencing the most valuable type-strain genomes for metagenomic binning, comparative biology and taxonomic classification.</title>
        <authorList>
            <person name="Goeker M."/>
        </authorList>
    </citation>
    <scope>NUCLEOTIDE SEQUENCE [LARGE SCALE GENOMIC DNA]</scope>
    <source>
        <strain evidence="17 18">BW863</strain>
    </source>
</reference>
<keyword evidence="12 17" id="KW-0670">Pyruvate</keyword>
<evidence type="ECO:0000256" key="8">
    <source>
        <dbReference type="ARBA" id="ARBA00022777"/>
    </source>
</evidence>
<dbReference type="Pfam" id="PF00224">
    <property type="entry name" value="PK"/>
    <property type="match status" value="1"/>
</dbReference>
<dbReference type="Pfam" id="PF02887">
    <property type="entry name" value="PK_C"/>
    <property type="match status" value="1"/>
</dbReference>
<dbReference type="Proteomes" id="UP000256900">
    <property type="component" value="Unassembled WGS sequence"/>
</dbReference>
<dbReference type="GO" id="GO:0005524">
    <property type="term" value="F:ATP binding"/>
    <property type="evidence" value="ECO:0007669"/>
    <property type="project" value="UniProtKB-KW"/>
</dbReference>
<dbReference type="InterPro" id="IPR018209">
    <property type="entry name" value="Pyrv_Knase_AS"/>
</dbReference>
<dbReference type="InterPro" id="IPR011037">
    <property type="entry name" value="Pyrv_Knase-like_insert_dom_sf"/>
</dbReference>
<accession>A0A3D9Z8F5</accession>
<name>A0A3D9Z8F5_9HYPH</name>
<dbReference type="InterPro" id="IPR015795">
    <property type="entry name" value="Pyrv_Knase_C"/>
</dbReference>
<evidence type="ECO:0000256" key="11">
    <source>
        <dbReference type="ARBA" id="ARBA00023152"/>
    </source>
</evidence>
<dbReference type="EMBL" id="QUMO01000002">
    <property type="protein sequence ID" value="REF87566.1"/>
    <property type="molecule type" value="Genomic_DNA"/>
</dbReference>
<evidence type="ECO:0000256" key="14">
    <source>
        <dbReference type="RuleBase" id="RU000504"/>
    </source>
</evidence>
<dbReference type="PRINTS" id="PR01050">
    <property type="entry name" value="PYRUVTKNASE"/>
</dbReference>
<dbReference type="GO" id="GO:0016301">
    <property type="term" value="F:kinase activity"/>
    <property type="evidence" value="ECO:0007669"/>
    <property type="project" value="UniProtKB-KW"/>
</dbReference>
<dbReference type="NCBIfam" id="NF004491">
    <property type="entry name" value="PRK05826.1"/>
    <property type="match status" value="1"/>
</dbReference>
<keyword evidence="5 14" id="KW-0808">Transferase</keyword>
<dbReference type="RefSeq" id="WP_115835754.1">
    <property type="nucleotide sequence ID" value="NZ_CP025086.1"/>
</dbReference>
<keyword evidence="18" id="KW-1185">Reference proteome</keyword>
<keyword evidence="9" id="KW-0067">ATP-binding</keyword>
<dbReference type="OrthoDB" id="9812123at2"/>
<evidence type="ECO:0000259" key="16">
    <source>
        <dbReference type="Pfam" id="PF02887"/>
    </source>
</evidence>
<gene>
    <name evidence="17" type="ORF">DES32_1189</name>
</gene>
<organism evidence="17 18">
    <name type="scientific">Methylovirgula ligni</name>
    <dbReference type="NCBI Taxonomy" id="569860"/>
    <lineage>
        <taxon>Bacteria</taxon>
        <taxon>Pseudomonadati</taxon>
        <taxon>Pseudomonadota</taxon>
        <taxon>Alphaproteobacteria</taxon>
        <taxon>Hyphomicrobiales</taxon>
        <taxon>Beijerinckiaceae</taxon>
        <taxon>Methylovirgula</taxon>
    </lineage>
</organism>
<evidence type="ECO:0000256" key="7">
    <source>
        <dbReference type="ARBA" id="ARBA00022741"/>
    </source>
</evidence>
<keyword evidence="11 14" id="KW-0324">Glycolysis</keyword>
<dbReference type="InterPro" id="IPR015793">
    <property type="entry name" value="Pyrv_Knase_brl"/>
</dbReference>
<feature type="domain" description="Pyruvate kinase C-terminal" evidence="16">
    <location>
        <begin position="355"/>
        <end position="467"/>
    </location>
</feature>
<dbReference type="SUPFAM" id="SSF52935">
    <property type="entry name" value="PK C-terminal domain-like"/>
    <property type="match status" value="1"/>
</dbReference>
<evidence type="ECO:0000256" key="2">
    <source>
        <dbReference type="ARBA" id="ARBA00004997"/>
    </source>
</evidence>
<dbReference type="SUPFAM" id="SSF50800">
    <property type="entry name" value="PK beta-barrel domain-like"/>
    <property type="match status" value="1"/>
</dbReference>
<evidence type="ECO:0000256" key="3">
    <source>
        <dbReference type="ARBA" id="ARBA00008663"/>
    </source>
</evidence>
<comment type="similarity">
    <text evidence="3 14">Belongs to the pyruvate kinase family.</text>
</comment>
<dbReference type="PROSITE" id="PS00110">
    <property type="entry name" value="PYRUVATE_KINASE"/>
    <property type="match status" value="1"/>
</dbReference>
<dbReference type="InterPro" id="IPR040442">
    <property type="entry name" value="Pyrv_kinase-like_dom_sf"/>
</dbReference>
<evidence type="ECO:0000259" key="15">
    <source>
        <dbReference type="Pfam" id="PF00224"/>
    </source>
</evidence>
<evidence type="ECO:0000256" key="6">
    <source>
        <dbReference type="ARBA" id="ARBA00022723"/>
    </source>
</evidence>